<dbReference type="RefSeq" id="WP_092869211.1">
    <property type="nucleotide sequence ID" value="NZ_FPCH01000004.1"/>
</dbReference>
<reference evidence="3" key="1">
    <citation type="submission" date="2016-10" db="EMBL/GenBank/DDBJ databases">
        <authorList>
            <person name="Varghese N."/>
            <person name="Submissions S."/>
        </authorList>
    </citation>
    <scope>NUCLEOTIDE SEQUENCE [LARGE SCALE GENOMIC DNA]</scope>
    <source>
        <strain evidence="3">DSM 1565</strain>
    </source>
</reference>
<evidence type="ECO:0008006" key="4">
    <source>
        <dbReference type="Google" id="ProtNLM"/>
    </source>
</evidence>
<feature type="signal peptide" evidence="1">
    <location>
        <begin position="1"/>
        <end position="22"/>
    </location>
</feature>
<evidence type="ECO:0000313" key="2">
    <source>
        <dbReference type="EMBL" id="SFV38433.1"/>
    </source>
</evidence>
<name>A0A1I7NV23_9HYPH</name>
<dbReference type="STRING" id="51670.SAMN04488557_3664"/>
<accession>A0A1I7NV23</accession>
<dbReference type="AlphaFoldDB" id="A0A1I7NV23"/>
<dbReference type="Proteomes" id="UP000199423">
    <property type="component" value="Unassembled WGS sequence"/>
</dbReference>
<feature type="chain" id="PRO_5011590656" description="PXPV repeat-containing protein" evidence="1">
    <location>
        <begin position="23"/>
        <end position="103"/>
    </location>
</feature>
<proteinExistence type="predicted"/>
<gene>
    <name evidence="2" type="ORF">SAMN04488557_3664</name>
</gene>
<dbReference type="EMBL" id="FPCH01000004">
    <property type="protein sequence ID" value="SFV38433.1"/>
    <property type="molecule type" value="Genomic_DNA"/>
</dbReference>
<sequence length="103" mass="11565">MKTLIALAAFAAVGLSASSASAADFGGSYPPPDDAYFEEVLPPPVVIAQPYNNLYEENGYIYASPYPLPYFGLFPNWRRPYGAVEVYSRARWDARKGRQPRRW</sequence>
<organism evidence="2 3">
    <name type="scientific">Hyphomicrobium facile</name>
    <dbReference type="NCBI Taxonomy" id="51670"/>
    <lineage>
        <taxon>Bacteria</taxon>
        <taxon>Pseudomonadati</taxon>
        <taxon>Pseudomonadota</taxon>
        <taxon>Alphaproteobacteria</taxon>
        <taxon>Hyphomicrobiales</taxon>
        <taxon>Hyphomicrobiaceae</taxon>
        <taxon>Hyphomicrobium</taxon>
    </lineage>
</organism>
<keyword evidence="1" id="KW-0732">Signal</keyword>
<dbReference type="OrthoDB" id="9918902at2"/>
<keyword evidence="3" id="KW-1185">Reference proteome</keyword>
<evidence type="ECO:0000313" key="3">
    <source>
        <dbReference type="Proteomes" id="UP000199423"/>
    </source>
</evidence>
<protein>
    <recommendedName>
        <fullName evidence="4">PXPV repeat-containing protein</fullName>
    </recommendedName>
</protein>
<evidence type="ECO:0000256" key="1">
    <source>
        <dbReference type="SAM" id="SignalP"/>
    </source>
</evidence>